<keyword evidence="3" id="KW-1185">Reference proteome</keyword>
<sequence length="205" mass="22268">MRRTALILASTALILAPMSAVAKSRGFDSTISAPVQAPVKIEVVLSEQLAYRANNLPKKMSERGSGIRSLRSGFSGNGFYGDRALNSLVDEVYEELNRDFAKKGILVSDDADIVLRVTLEDAKNNRPTFEQLSREPSLSFQSFGTGGAELSGELLRLSGESLGTVSYKWFETGIDQFGSPQANGIWSDAHRAISRFSNQTAKSLS</sequence>
<dbReference type="EMBL" id="BMZH01000001">
    <property type="protein sequence ID" value="GHA81984.1"/>
    <property type="molecule type" value="Genomic_DNA"/>
</dbReference>
<evidence type="ECO:0000256" key="1">
    <source>
        <dbReference type="SAM" id="SignalP"/>
    </source>
</evidence>
<name>A0A8J3FZK5_9PROT</name>
<feature type="chain" id="PRO_5035152060" evidence="1">
    <location>
        <begin position="23"/>
        <end position="205"/>
    </location>
</feature>
<evidence type="ECO:0000313" key="2">
    <source>
        <dbReference type="EMBL" id="GHA81984.1"/>
    </source>
</evidence>
<comment type="caution">
    <text evidence="2">The sequence shown here is derived from an EMBL/GenBank/DDBJ whole genome shotgun (WGS) entry which is preliminary data.</text>
</comment>
<feature type="signal peptide" evidence="1">
    <location>
        <begin position="1"/>
        <end position="22"/>
    </location>
</feature>
<reference evidence="2" key="1">
    <citation type="journal article" date="2014" name="Int. J. Syst. Evol. Microbiol.">
        <title>Complete genome sequence of Corynebacterium casei LMG S-19264T (=DSM 44701T), isolated from a smear-ripened cheese.</title>
        <authorList>
            <consortium name="US DOE Joint Genome Institute (JGI-PGF)"/>
            <person name="Walter F."/>
            <person name="Albersmeier A."/>
            <person name="Kalinowski J."/>
            <person name="Ruckert C."/>
        </authorList>
    </citation>
    <scope>NUCLEOTIDE SEQUENCE</scope>
    <source>
        <strain evidence="2">KCTC 32513</strain>
    </source>
</reference>
<accession>A0A8J3FZK5</accession>
<proteinExistence type="predicted"/>
<evidence type="ECO:0000313" key="3">
    <source>
        <dbReference type="Proteomes" id="UP000634004"/>
    </source>
</evidence>
<organism evidence="2 3">
    <name type="scientific">Algimonas arctica</name>
    <dbReference type="NCBI Taxonomy" id="1479486"/>
    <lineage>
        <taxon>Bacteria</taxon>
        <taxon>Pseudomonadati</taxon>
        <taxon>Pseudomonadota</taxon>
        <taxon>Alphaproteobacteria</taxon>
        <taxon>Maricaulales</taxon>
        <taxon>Robiginitomaculaceae</taxon>
        <taxon>Algimonas</taxon>
    </lineage>
</organism>
<dbReference type="AlphaFoldDB" id="A0A8J3FZK5"/>
<protein>
    <submittedName>
        <fullName evidence="2">Uncharacterized protein</fullName>
    </submittedName>
</protein>
<dbReference type="RefSeq" id="WP_189494319.1">
    <property type="nucleotide sequence ID" value="NZ_BMZH01000001.1"/>
</dbReference>
<keyword evidence="1" id="KW-0732">Signal</keyword>
<gene>
    <name evidence="2" type="ORF">GCM10009069_01340</name>
</gene>
<reference evidence="2" key="2">
    <citation type="submission" date="2020-09" db="EMBL/GenBank/DDBJ databases">
        <authorList>
            <person name="Sun Q."/>
            <person name="Kim S."/>
        </authorList>
    </citation>
    <scope>NUCLEOTIDE SEQUENCE</scope>
    <source>
        <strain evidence="2">KCTC 32513</strain>
    </source>
</reference>
<dbReference type="Proteomes" id="UP000634004">
    <property type="component" value="Unassembled WGS sequence"/>
</dbReference>